<evidence type="ECO:0000313" key="7">
    <source>
        <dbReference type="EMBL" id="GFP27005.1"/>
    </source>
</evidence>
<dbReference type="SUPFAM" id="SSF52540">
    <property type="entry name" value="P-loop containing nucleoside triphosphate hydrolases"/>
    <property type="match status" value="2"/>
</dbReference>
<dbReference type="InterPro" id="IPR057342">
    <property type="entry name" value="DEXDc_RapA"/>
</dbReference>
<keyword evidence="2" id="KW-0378">Hydrolase</keyword>
<dbReference type="InterPro" id="IPR049730">
    <property type="entry name" value="SNF2/RAD54-like_C"/>
</dbReference>
<reference evidence="7 8" key="1">
    <citation type="journal article" date="2020" name="Front. Microbiol.">
        <title>Single-cell genomics of novel Actinobacteria with the Wood-Ljungdahl pathway discovered in a serpentinizing system.</title>
        <authorList>
            <person name="Merino N."/>
            <person name="Kawai M."/>
            <person name="Boyd E.S."/>
            <person name="Colman D.R."/>
            <person name="McGlynn S.E."/>
            <person name="Nealson K.H."/>
            <person name="Kurokawa K."/>
            <person name="Hongoh Y."/>
        </authorList>
    </citation>
    <scope>NUCLEOTIDE SEQUENCE [LARGE SCALE GENOMIC DNA]</scope>
    <source>
        <strain evidence="7 8">S33</strain>
    </source>
</reference>
<dbReference type="Proteomes" id="UP000591948">
    <property type="component" value="Unassembled WGS sequence"/>
</dbReference>
<evidence type="ECO:0000259" key="5">
    <source>
        <dbReference type="PROSITE" id="PS51192"/>
    </source>
</evidence>
<dbReference type="Gene3D" id="3.40.50.10810">
    <property type="entry name" value="Tandem AAA-ATPase domain"/>
    <property type="match status" value="1"/>
</dbReference>
<keyword evidence="4" id="KW-0067">ATP-binding</keyword>
<keyword evidence="3" id="KW-0347">Helicase</keyword>
<comment type="caution">
    <text evidence="7">The sequence shown here is derived from an EMBL/GenBank/DDBJ whole genome shotgun (WGS) entry which is preliminary data.</text>
</comment>
<dbReference type="PROSITE" id="PS51192">
    <property type="entry name" value="HELICASE_ATP_BIND_1"/>
    <property type="match status" value="1"/>
</dbReference>
<evidence type="ECO:0000259" key="6">
    <source>
        <dbReference type="PROSITE" id="PS51194"/>
    </source>
</evidence>
<dbReference type="PROSITE" id="PS51194">
    <property type="entry name" value="HELICASE_CTER"/>
    <property type="match status" value="1"/>
</dbReference>
<dbReference type="Pfam" id="PF00176">
    <property type="entry name" value="SNF2-rel_dom"/>
    <property type="match status" value="1"/>
</dbReference>
<sequence length="758" mass="86742">MFETPDDIYRSYQKFLRKKEYQRAYRCLERLLKEFPDDAQLLEDMVGLTIIFWKKLDTGKPSLIRLAKIRSYWLDYMLLSKVEAELGNIAKAKEYLKKSKELQKVQSHIRAERRPGQAFADLEGFIRYKESEAIDKRIVQSLAIRVPPEKKGRINKAQYKSPQTARTKTAEVPFVEKSEQKATAPAPATVVPIPTYSVPVKIELLKGEAITSFFQQGISPLKETLLFIDYAFLTIQGGFDELLCLNATSAVEKYWYQIETVKKVLKLFHGRALLCDEVGLGKTIEAGMLIKEYLMRGMVKNVLVLTPAPLVSQWKEEMQAKFGIEFLTTDDEEFTSDPAGFWKKRFIIASLNTAKSAKNMPLVTEQFYDLVVVDEAHHLKNRAALSWKLVNQLKKKFILLLTATPVQNNLIELFNLITILKPGQFKTEKQFKQDYLQKGSLKATADKDRLRALLRDVMIRNTRSAIDLKLPKRFATTMRLEPSETEREIYARLDGFIRKHGFQKQTIYLLLREAGSSPFALKQTLLAMNGKDGADGIIEAIGDLSDIGKGTALMEILSKNPGEKKIIFTQFIKSIDYIAGLLERHDVPFVMFRGDMSLKEKDAAIAAFRSDIPVLISTESGGEGRNLQFCNTIINFDLPWNPMRIEQRIGRLHRIGQTRDVFIFNLSVKDTIEDYIIDILDSKINMFEMVIGEIEPILGHLGEDRDFEDIILEMWQKTGRENLREGFEQLGSDLVKAKQNYLNAKAADSEIFGEDYEM</sequence>
<dbReference type="PANTHER" id="PTHR10799">
    <property type="entry name" value="SNF2/RAD54 HELICASE FAMILY"/>
    <property type="match status" value="1"/>
</dbReference>
<dbReference type="InterPro" id="IPR014001">
    <property type="entry name" value="Helicase_ATP-bd"/>
</dbReference>
<dbReference type="SMART" id="SM00487">
    <property type="entry name" value="DEXDc"/>
    <property type="match status" value="1"/>
</dbReference>
<dbReference type="InterPro" id="IPR001650">
    <property type="entry name" value="Helicase_C-like"/>
</dbReference>
<dbReference type="Gene3D" id="3.40.50.300">
    <property type="entry name" value="P-loop containing nucleotide triphosphate hydrolases"/>
    <property type="match status" value="1"/>
</dbReference>
<keyword evidence="1" id="KW-0547">Nucleotide-binding</keyword>
<proteinExistence type="predicted"/>
<keyword evidence="8" id="KW-1185">Reference proteome</keyword>
<organism evidence="7 8">
    <name type="scientific">Candidatus Hakubella thermalkaliphila</name>
    <dbReference type="NCBI Taxonomy" id="2754717"/>
    <lineage>
        <taxon>Bacteria</taxon>
        <taxon>Bacillati</taxon>
        <taxon>Actinomycetota</taxon>
        <taxon>Actinomycetota incertae sedis</taxon>
        <taxon>Candidatus Hakubellales</taxon>
        <taxon>Candidatus Hakubellaceae</taxon>
        <taxon>Candidatus Hakubella</taxon>
    </lineage>
</organism>
<dbReference type="AlphaFoldDB" id="A0A6V8QDZ5"/>
<dbReference type="CDD" id="cd18793">
    <property type="entry name" value="SF2_C_SNF"/>
    <property type="match status" value="1"/>
</dbReference>
<evidence type="ECO:0000256" key="3">
    <source>
        <dbReference type="ARBA" id="ARBA00022806"/>
    </source>
</evidence>
<feature type="domain" description="Helicase C-terminal" evidence="6">
    <location>
        <begin position="549"/>
        <end position="695"/>
    </location>
</feature>
<feature type="domain" description="Helicase ATP-binding" evidence="5">
    <location>
        <begin position="263"/>
        <end position="423"/>
    </location>
</feature>
<protein>
    <submittedName>
        <fullName evidence="7">Uncharacterized protein</fullName>
    </submittedName>
</protein>
<dbReference type="EMBL" id="BLRY01000011">
    <property type="protein sequence ID" value="GFP27005.1"/>
    <property type="molecule type" value="Genomic_DNA"/>
</dbReference>
<evidence type="ECO:0000256" key="4">
    <source>
        <dbReference type="ARBA" id="ARBA00022840"/>
    </source>
</evidence>
<evidence type="ECO:0000256" key="2">
    <source>
        <dbReference type="ARBA" id="ARBA00022801"/>
    </source>
</evidence>
<dbReference type="InterPro" id="IPR038718">
    <property type="entry name" value="SNF2-like_sf"/>
</dbReference>
<name>A0A6V8QDZ5_9ACTN</name>
<dbReference type="GO" id="GO:0005524">
    <property type="term" value="F:ATP binding"/>
    <property type="evidence" value="ECO:0007669"/>
    <property type="project" value="UniProtKB-KW"/>
</dbReference>
<dbReference type="SMART" id="SM00490">
    <property type="entry name" value="HELICc"/>
    <property type="match status" value="1"/>
</dbReference>
<dbReference type="InterPro" id="IPR027417">
    <property type="entry name" value="P-loop_NTPase"/>
</dbReference>
<dbReference type="GO" id="GO:0004386">
    <property type="term" value="F:helicase activity"/>
    <property type="evidence" value="ECO:0007669"/>
    <property type="project" value="UniProtKB-KW"/>
</dbReference>
<dbReference type="CDD" id="cd18011">
    <property type="entry name" value="DEXDc_RapA"/>
    <property type="match status" value="1"/>
</dbReference>
<dbReference type="Pfam" id="PF00271">
    <property type="entry name" value="Helicase_C"/>
    <property type="match status" value="1"/>
</dbReference>
<evidence type="ECO:0000256" key="1">
    <source>
        <dbReference type="ARBA" id="ARBA00022741"/>
    </source>
</evidence>
<dbReference type="GO" id="GO:0016787">
    <property type="term" value="F:hydrolase activity"/>
    <property type="evidence" value="ECO:0007669"/>
    <property type="project" value="UniProtKB-KW"/>
</dbReference>
<dbReference type="InterPro" id="IPR000330">
    <property type="entry name" value="SNF2_N"/>
</dbReference>
<gene>
    <name evidence="7" type="ORF">HKBW3S33_00418</name>
</gene>
<accession>A0A6V8QDZ5</accession>
<evidence type="ECO:0000313" key="8">
    <source>
        <dbReference type="Proteomes" id="UP000591948"/>
    </source>
</evidence>